<dbReference type="EMBL" id="WSSB01000002">
    <property type="protein sequence ID" value="MXR36082.1"/>
    <property type="molecule type" value="Genomic_DNA"/>
</dbReference>
<keyword evidence="3" id="KW-1185">Reference proteome</keyword>
<keyword evidence="1" id="KW-0472">Membrane</keyword>
<keyword evidence="1 2" id="KW-0812">Transmembrane</keyword>
<evidence type="ECO:0000313" key="3">
    <source>
        <dbReference type="Proteomes" id="UP000467214"/>
    </source>
</evidence>
<dbReference type="NCBIfam" id="NF033233">
    <property type="entry name" value="twin_helix"/>
    <property type="match status" value="1"/>
</dbReference>
<protein>
    <submittedName>
        <fullName evidence="2">Twin transmembrane helix small protein</fullName>
    </submittedName>
</protein>
<dbReference type="Pfam" id="PF11137">
    <property type="entry name" value="DUF2909"/>
    <property type="match status" value="1"/>
</dbReference>
<dbReference type="RefSeq" id="WP_160794925.1">
    <property type="nucleotide sequence ID" value="NZ_WSSB01000002.1"/>
</dbReference>
<name>A0A845BIS7_9NEIS</name>
<accession>A0A845BIS7</accession>
<reference evidence="2 3" key="1">
    <citation type="submission" date="2019-12" db="EMBL/GenBank/DDBJ databases">
        <title>Neisseriaceae gen. nov. sp. Genome sequencing and assembly.</title>
        <authorList>
            <person name="Liu Z."/>
            <person name="Li A."/>
        </authorList>
    </citation>
    <scope>NUCLEOTIDE SEQUENCE [LARGE SCALE GENOMIC DNA]</scope>
    <source>
        <strain evidence="2 3">B2N2-7</strain>
    </source>
</reference>
<organism evidence="2 3">
    <name type="scientific">Craterilacuibacter sinensis</name>
    <dbReference type="NCBI Taxonomy" id="2686017"/>
    <lineage>
        <taxon>Bacteria</taxon>
        <taxon>Pseudomonadati</taxon>
        <taxon>Pseudomonadota</taxon>
        <taxon>Betaproteobacteria</taxon>
        <taxon>Neisseriales</taxon>
        <taxon>Neisseriaceae</taxon>
        <taxon>Craterilacuibacter</taxon>
    </lineage>
</organism>
<dbReference type="Proteomes" id="UP000467214">
    <property type="component" value="Unassembled WGS sequence"/>
</dbReference>
<comment type="caution">
    <text evidence="2">The sequence shown here is derived from an EMBL/GenBank/DDBJ whole genome shotgun (WGS) entry which is preliminary data.</text>
</comment>
<dbReference type="InterPro" id="IPR021313">
    <property type="entry name" value="DUF2909"/>
</dbReference>
<feature type="transmembrane region" description="Helical" evidence="1">
    <location>
        <begin position="36"/>
        <end position="53"/>
    </location>
</feature>
<evidence type="ECO:0000256" key="1">
    <source>
        <dbReference type="SAM" id="Phobius"/>
    </source>
</evidence>
<proteinExistence type="predicted"/>
<evidence type="ECO:0000313" key="2">
    <source>
        <dbReference type="EMBL" id="MXR36082.1"/>
    </source>
</evidence>
<dbReference type="AlphaFoldDB" id="A0A845BIS7"/>
<gene>
    <name evidence="2" type="ORF">GQF02_03710</name>
</gene>
<sequence>MKILIVLALLAILLALFSALFGLLRPDADRTRTVRALTLRIALSIGLFLLLIASRLSGGWGSH</sequence>
<keyword evidence="1" id="KW-1133">Transmembrane helix</keyword>